<feature type="transmembrane region" description="Helical" evidence="8">
    <location>
        <begin position="98"/>
        <end position="116"/>
    </location>
</feature>
<evidence type="ECO:0000256" key="6">
    <source>
        <dbReference type="ARBA" id="ARBA00022989"/>
    </source>
</evidence>
<proteinExistence type="predicted"/>
<feature type="transmembrane region" description="Helical" evidence="8">
    <location>
        <begin position="163"/>
        <end position="184"/>
    </location>
</feature>
<sequence>MSDKSLLRANLIGLALVYFLYFAQLGVMTPYLGVFLDGRGFSSVQIGELLAMITLTRIVGPNLWAAIADKTGHYLPIVRGGSLLAVLSFTLMLLDNDYWGIAAALGLVMMFWTAILPQLEVITMTCVASDSGRYSRIRLWGSIGYIVFAVGVGYLLDVFSADIVVTVSVVILSGLFLSTLAIRAPDLRSDKQAGGDIWPKLRHPLFLTFLASAFLLQLSFGPFYGFFALYMLELDYSGQQTGWLIALGVIAEVLLFLKAGRIIARFGVRLVLLACSLLAALRWYLTAWHGDNIIWLVVAQLTHAATFGLAHATSVNFLHHYFGPRYQSRGQALYVSLAFGGGGAIGNLVAGHLWQDGAGATLTFSLAAVAGLLSAACVALMPRSGSARAI</sequence>
<feature type="transmembrane region" description="Helical" evidence="8">
    <location>
        <begin position="137"/>
        <end position="157"/>
    </location>
</feature>
<dbReference type="PROSITE" id="PS50850">
    <property type="entry name" value="MFS"/>
    <property type="match status" value="1"/>
</dbReference>
<keyword evidence="7 8" id="KW-0472">Membrane</keyword>
<evidence type="ECO:0000313" key="10">
    <source>
        <dbReference type="EMBL" id="MFC6440508.1"/>
    </source>
</evidence>
<comment type="subcellular location">
    <subcellularLocation>
        <location evidence="1">Cell inner membrane</location>
        <topology evidence="1">Multi-pass membrane protein</topology>
    </subcellularLocation>
</comment>
<evidence type="ECO:0000313" key="11">
    <source>
        <dbReference type="Proteomes" id="UP001596364"/>
    </source>
</evidence>
<dbReference type="NCBIfam" id="NF037955">
    <property type="entry name" value="mfs"/>
    <property type="match status" value="1"/>
</dbReference>
<feature type="transmembrane region" description="Helical" evidence="8">
    <location>
        <begin position="74"/>
        <end position="92"/>
    </location>
</feature>
<keyword evidence="3" id="KW-1003">Cell membrane</keyword>
<dbReference type="PIRSF" id="PIRSF004925">
    <property type="entry name" value="HcaT"/>
    <property type="match status" value="1"/>
</dbReference>
<keyword evidence="11" id="KW-1185">Reference proteome</keyword>
<keyword evidence="5 8" id="KW-0812">Transmembrane</keyword>
<dbReference type="InterPro" id="IPR036259">
    <property type="entry name" value="MFS_trans_sf"/>
</dbReference>
<evidence type="ECO:0000256" key="7">
    <source>
        <dbReference type="ARBA" id="ARBA00023136"/>
    </source>
</evidence>
<keyword evidence="6 8" id="KW-1133">Transmembrane helix</keyword>
<feature type="transmembrane region" description="Helical" evidence="8">
    <location>
        <begin position="242"/>
        <end position="259"/>
    </location>
</feature>
<name>A0ABW1XML9_9ALTE</name>
<evidence type="ECO:0000256" key="3">
    <source>
        <dbReference type="ARBA" id="ARBA00022475"/>
    </source>
</evidence>
<dbReference type="Gene3D" id="1.20.1250.20">
    <property type="entry name" value="MFS general substrate transporter like domains"/>
    <property type="match status" value="2"/>
</dbReference>
<protein>
    <submittedName>
        <fullName evidence="10">MFS transporter</fullName>
    </submittedName>
</protein>
<feature type="transmembrane region" description="Helical" evidence="8">
    <location>
        <begin position="266"/>
        <end position="287"/>
    </location>
</feature>
<feature type="transmembrane region" description="Helical" evidence="8">
    <location>
        <begin position="12"/>
        <end position="34"/>
    </location>
</feature>
<dbReference type="PANTHER" id="PTHR23522">
    <property type="entry name" value="BLL5896 PROTEIN"/>
    <property type="match status" value="1"/>
</dbReference>
<reference evidence="11" key="1">
    <citation type="journal article" date="2019" name="Int. J. Syst. Evol. Microbiol.">
        <title>The Global Catalogue of Microorganisms (GCM) 10K type strain sequencing project: providing services to taxonomists for standard genome sequencing and annotation.</title>
        <authorList>
            <consortium name="The Broad Institute Genomics Platform"/>
            <consortium name="The Broad Institute Genome Sequencing Center for Infectious Disease"/>
            <person name="Wu L."/>
            <person name="Ma J."/>
        </authorList>
    </citation>
    <scope>NUCLEOTIDE SEQUENCE [LARGE SCALE GENOMIC DNA]</scope>
    <source>
        <strain evidence="11">CGMCC 1.16031</strain>
    </source>
</reference>
<dbReference type="PANTHER" id="PTHR23522:SF10">
    <property type="entry name" value="3-PHENYLPROPIONIC ACID TRANSPORTER-RELATED"/>
    <property type="match status" value="1"/>
</dbReference>
<organism evidence="10 11">
    <name type="scientific">Pseudobowmanella zhangzhouensis</name>
    <dbReference type="NCBI Taxonomy" id="1537679"/>
    <lineage>
        <taxon>Bacteria</taxon>
        <taxon>Pseudomonadati</taxon>
        <taxon>Pseudomonadota</taxon>
        <taxon>Gammaproteobacteria</taxon>
        <taxon>Alteromonadales</taxon>
        <taxon>Alteromonadaceae</taxon>
    </lineage>
</organism>
<accession>A0ABW1XML9</accession>
<feature type="transmembrane region" description="Helical" evidence="8">
    <location>
        <begin position="205"/>
        <end position="230"/>
    </location>
</feature>
<dbReference type="EMBL" id="JBHSUS010000001">
    <property type="protein sequence ID" value="MFC6440508.1"/>
    <property type="molecule type" value="Genomic_DNA"/>
</dbReference>
<gene>
    <name evidence="10" type="ORF">ACFP85_10155</name>
</gene>
<feature type="transmembrane region" description="Helical" evidence="8">
    <location>
        <begin position="333"/>
        <end position="354"/>
    </location>
</feature>
<dbReference type="InterPro" id="IPR020846">
    <property type="entry name" value="MFS_dom"/>
</dbReference>
<evidence type="ECO:0000256" key="5">
    <source>
        <dbReference type="ARBA" id="ARBA00022692"/>
    </source>
</evidence>
<feature type="transmembrane region" description="Helical" evidence="8">
    <location>
        <begin position="293"/>
        <end position="312"/>
    </location>
</feature>
<feature type="domain" description="Major facilitator superfamily (MFS) profile" evidence="9">
    <location>
        <begin position="205"/>
        <end position="390"/>
    </location>
</feature>
<evidence type="ECO:0000256" key="2">
    <source>
        <dbReference type="ARBA" id="ARBA00022448"/>
    </source>
</evidence>
<feature type="transmembrane region" description="Helical" evidence="8">
    <location>
        <begin position="360"/>
        <end position="381"/>
    </location>
</feature>
<keyword evidence="2" id="KW-0813">Transport</keyword>
<dbReference type="Proteomes" id="UP001596364">
    <property type="component" value="Unassembled WGS sequence"/>
</dbReference>
<dbReference type="Pfam" id="PF12832">
    <property type="entry name" value="MFS_1_like"/>
    <property type="match status" value="1"/>
</dbReference>
<dbReference type="InterPro" id="IPR026032">
    <property type="entry name" value="HcaT-like"/>
</dbReference>
<evidence type="ECO:0000259" key="9">
    <source>
        <dbReference type="PROSITE" id="PS50850"/>
    </source>
</evidence>
<feature type="transmembrane region" description="Helical" evidence="8">
    <location>
        <begin position="46"/>
        <end position="67"/>
    </location>
</feature>
<evidence type="ECO:0000256" key="4">
    <source>
        <dbReference type="ARBA" id="ARBA00022519"/>
    </source>
</evidence>
<comment type="caution">
    <text evidence="10">The sequence shown here is derived from an EMBL/GenBank/DDBJ whole genome shotgun (WGS) entry which is preliminary data.</text>
</comment>
<dbReference type="SUPFAM" id="SSF103473">
    <property type="entry name" value="MFS general substrate transporter"/>
    <property type="match status" value="1"/>
</dbReference>
<evidence type="ECO:0000256" key="8">
    <source>
        <dbReference type="SAM" id="Phobius"/>
    </source>
</evidence>
<dbReference type="RefSeq" id="WP_131258303.1">
    <property type="nucleotide sequence ID" value="NZ_JBHSUS010000001.1"/>
</dbReference>
<keyword evidence="4" id="KW-0997">Cell inner membrane</keyword>
<evidence type="ECO:0000256" key="1">
    <source>
        <dbReference type="ARBA" id="ARBA00004429"/>
    </source>
</evidence>
<dbReference type="InterPro" id="IPR024989">
    <property type="entry name" value="MFS_assoc_dom"/>
</dbReference>